<dbReference type="SUPFAM" id="SSF50156">
    <property type="entry name" value="PDZ domain-like"/>
    <property type="match status" value="1"/>
</dbReference>
<dbReference type="PANTHER" id="PTHR31327">
    <property type="entry name" value="SPERM MEIOSIS PDZ DOMAIN CONTAINING PROTEINS-RELATED"/>
    <property type="match status" value="1"/>
</dbReference>
<dbReference type="SMART" id="SM00228">
    <property type="entry name" value="PDZ"/>
    <property type="match status" value="1"/>
</dbReference>
<dbReference type="AlphaFoldDB" id="A0A8S1EW41"/>
<dbReference type="CDD" id="cd00136">
    <property type="entry name" value="PDZ_canonical"/>
    <property type="match status" value="1"/>
</dbReference>
<dbReference type="PANTHER" id="PTHR31327:SF6">
    <property type="entry name" value="PDZ DOMAIN-CONTAINING PROTEIN"/>
    <property type="match status" value="1"/>
</dbReference>
<proteinExistence type="predicted"/>
<sequence>MSAEVCRTDEDKTLAEDDQNDSNSGNMDQRFERITVPIQMIKGKRFGLGIMLVHQRIIVCKVDDESLVSGILKVGDQITQINGDTVTDKEKCRKLLISNLHKKGKADVSLIRPKTNDAICTIMEEIQLNKKPSIMKEDLKK</sequence>
<evidence type="ECO:0000313" key="4">
    <source>
        <dbReference type="Proteomes" id="UP000494206"/>
    </source>
</evidence>
<dbReference type="Gene3D" id="2.30.42.10">
    <property type="match status" value="1"/>
</dbReference>
<keyword evidence="4" id="KW-1185">Reference proteome</keyword>
<comment type="caution">
    <text evidence="3">The sequence shown here is derived from an EMBL/GenBank/DDBJ whole genome shotgun (WGS) entry which is preliminary data.</text>
</comment>
<dbReference type="OrthoDB" id="5859304at2759"/>
<feature type="region of interest" description="Disordered" evidence="1">
    <location>
        <begin position="1"/>
        <end position="28"/>
    </location>
</feature>
<reference evidence="3 4" key="1">
    <citation type="submission" date="2020-04" db="EMBL/GenBank/DDBJ databases">
        <authorList>
            <person name="Laetsch R D."/>
            <person name="Stevens L."/>
            <person name="Kumar S."/>
            <person name="Blaxter L. M."/>
        </authorList>
    </citation>
    <scope>NUCLEOTIDE SEQUENCE [LARGE SCALE GENOMIC DNA]</scope>
</reference>
<protein>
    <recommendedName>
        <fullName evidence="2">PDZ domain-containing protein</fullName>
    </recommendedName>
</protein>
<feature type="domain" description="PDZ" evidence="2">
    <location>
        <begin position="37"/>
        <end position="88"/>
    </location>
</feature>
<feature type="compositionally biased region" description="Basic and acidic residues" evidence="1">
    <location>
        <begin position="1"/>
        <end position="15"/>
    </location>
</feature>
<dbReference type="InterPro" id="IPR040264">
    <property type="entry name" value="T15H9.4-like"/>
</dbReference>
<evidence type="ECO:0000259" key="2">
    <source>
        <dbReference type="PROSITE" id="PS50106"/>
    </source>
</evidence>
<evidence type="ECO:0000256" key="1">
    <source>
        <dbReference type="SAM" id="MobiDB-lite"/>
    </source>
</evidence>
<dbReference type="InterPro" id="IPR001478">
    <property type="entry name" value="PDZ"/>
</dbReference>
<dbReference type="Pfam" id="PF13180">
    <property type="entry name" value="PDZ_2"/>
    <property type="match status" value="1"/>
</dbReference>
<dbReference type="Proteomes" id="UP000494206">
    <property type="component" value="Unassembled WGS sequence"/>
</dbReference>
<accession>A0A8S1EW41</accession>
<name>A0A8S1EW41_9PELO</name>
<dbReference type="EMBL" id="CADEPM010000004">
    <property type="protein sequence ID" value="CAB3405533.1"/>
    <property type="molecule type" value="Genomic_DNA"/>
</dbReference>
<dbReference type="PROSITE" id="PS50106">
    <property type="entry name" value="PDZ"/>
    <property type="match status" value="1"/>
</dbReference>
<organism evidence="3 4">
    <name type="scientific">Caenorhabditis bovis</name>
    <dbReference type="NCBI Taxonomy" id="2654633"/>
    <lineage>
        <taxon>Eukaryota</taxon>
        <taxon>Metazoa</taxon>
        <taxon>Ecdysozoa</taxon>
        <taxon>Nematoda</taxon>
        <taxon>Chromadorea</taxon>
        <taxon>Rhabditida</taxon>
        <taxon>Rhabditina</taxon>
        <taxon>Rhabditomorpha</taxon>
        <taxon>Rhabditoidea</taxon>
        <taxon>Rhabditidae</taxon>
        <taxon>Peloderinae</taxon>
        <taxon>Caenorhabditis</taxon>
    </lineage>
</organism>
<dbReference type="InterPro" id="IPR036034">
    <property type="entry name" value="PDZ_sf"/>
</dbReference>
<gene>
    <name evidence="3" type="ORF">CBOVIS_LOCUS7719</name>
</gene>
<evidence type="ECO:0000313" key="3">
    <source>
        <dbReference type="EMBL" id="CAB3405533.1"/>
    </source>
</evidence>